<feature type="region of interest" description="Disordered" evidence="6">
    <location>
        <begin position="50"/>
        <end position="75"/>
    </location>
</feature>
<evidence type="ECO:0000256" key="5">
    <source>
        <dbReference type="ARBA" id="ARBA00023242"/>
    </source>
</evidence>
<reference evidence="8" key="1">
    <citation type="submission" date="2014-07" db="EMBL/GenBank/DDBJ databases">
        <title>Identification of a novel salt tolerance gene in wild soybean by whole-genome sequencing.</title>
        <authorList>
            <person name="Lam H.-M."/>
            <person name="Qi X."/>
            <person name="Li M.-W."/>
            <person name="Liu X."/>
            <person name="Xie M."/>
            <person name="Ni M."/>
            <person name="Xu X."/>
        </authorList>
    </citation>
    <scope>NUCLEOTIDE SEQUENCE [LARGE SCALE GENOMIC DNA]</scope>
    <source>
        <tissue evidence="8">Root</tissue>
    </source>
</reference>
<dbReference type="GO" id="GO:0046983">
    <property type="term" value="F:protein dimerization activity"/>
    <property type="evidence" value="ECO:0007669"/>
    <property type="project" value="InterPro"/>
</dbReference>
<dbReference type="GO" id="GO:0090575">
    <property type="term" value="C:RNA polymerase II transcription regulator complex"/>
    <property type="evidence" value="ECO:0007669"/>
    <property type="project" value="TreeGrafter"/>
</dbReference>
<dbReference type="InterPro" id="IPR015660">
    <property type="entry name" value="MASH1/Ascl1a-like"/>
</dbReference>
<gene>
    <name evidence="8" type="ORF">glysoja_024038</name>
</gene>
<dbReference type="GO" id="GO:0010106">
    <property type="term" value="P:cellular response to iron ion starvation"/>
    <property type="evidence" value="ECO:0007669"/>
    <property type="project" value="UniProtKB-ARBA"/>
</dbReference>
<organism evidence="8">
    <name type="scientific">Glycine soja</name>
    <name type="common">Wild soybean</name>
    <dbReference type="NCBI Taxonomy" id="3848"/>
    <lineage>
        <taxon>Eukaryota</taxon>
        <taxon>Viridiplantae</taxon>
        <taxon>Streptophyta</taxon>
        <taxon>Embryophyta</taxon>
        <taxon>Tracheophyta</taxon>
        <taxon>Spermatophyta</taxon>
        <taxon>Magnoliopsida</taxon>
        <taxon>eudicotyledons</taxon>
        <taxon>Gunneridae</taxon>
        <taxon>Pentapetalae</taxon>
        <taxon>rosids</taxon>
        <taxon>fabids</taxon>
        <taxon>Fabales</taxon>
        <taxon>Fabaceae</taxon>
        <taxon>Papilionoideae</taxon>
        <taxon>50 kb inversion clade</taxon>
        <taxon>NPAAA clade</taxon>
        <taxon>indigoferoid/millettioid clade</taxon>
        <taxon>Phaseoleae</taxon>
        <taxon>Glycine</taxon>
        <taxon>Glycine subgen. Soja</taxon>
    </lineage>
</organism>
<name>A0A0B2Q4H7_GLYSO</name>
<evidence type="ECO:0000256" key="4">
    <source>
        <dbReference type="ARBA" id="ARBA00023163"/>
    </source>
</evidence>
<keyword evidence="2" id="KW-0805">Transcription regulation</keyword>
<protein>
    <submittedName>
        <fullName evidence="8">Transcription factor ORG2</fullName>
    </submittedName>
</protein>
<sequence>MVALFTPTVFSTKGWLLEEEPLSYDVSSKNSFPYQFYSLQTQIEVEIERSTAPSPDDPAMVKKLSHNDSERDRRKKVNNLVSSLRLLLPVEDQTKKMSIPATVSRVLKYIPELQHQVQALNKKKEELLCRISKNLKGDSVNKESQRRIAHHNSDFVVSTSRLNIQERASPGAAVKLCLGDLLVMGSNPETASLHMHAYNIPPPYLRIAKSLWTMGYKVFFTSRLNDCEAVVHISFYEVHKVPLSEILHCLENNGLLLLNASSSETFGGRFFYNLHFQVEKAHRLESEILTEKLLSIYEKQRIF</sequence>
<accession>A0A0B2Q4H7</accession>
<evidence type="ECO:0000313" key="8">
    <source>
        <dbReference type="EMBL" id="KHN14918.1"/>
    </source>
</evidence>
<dbReference type="AlphaFoldDB" id="A0A0B2Q4H7"/>
<dbReference type="Proteomes" id="UP000053555">
    <property type="component" value="Unassembled WGS sequence"/>
</dbReference>
<dbReference type="GO" id="GO:0000977">
    <property type="term" value="F:RNA polymerase II transcription regulatory region sequence-specific DNA binding"/>
    <property type="evidence" value="ECO:0007669"/>
    <property type="project" value="TreeGrafter"/>
</dbReference>
<dbReference type="Gene3D" id="4.10.280.10">
    <property type="entry name" value="Helix-loop-helix DNA-binding domain"/>
    <property type="match status" value="1"/>
</dbReference>
<proteinExistence type="predicted"/>
<dbReference type="EMBL" id="KN661445">
    <property type="protein sequence ID" value="KHN14918.1"/>
    <property type="molecule type" value="Genomic_DNA"/>
</dbReference>
<dbReference type="Pfam" id="PF00010">
    <property type="entry name" value="HLH"/>
    <property type="match status" value="1"/>
</dbReference>
<dbReference type="FunFam" id="4.10.280.10:FF:000074">
    <property type="entry name" value="Transcription factor ORG2"/>
    <property type="match status" value="1"/>
</dbReference>
<keyword evidence="3" id="KW-0238">DNA-binding</keyword>
<evidence type="ECO:0000256" key="2">
    <source>
        <dbReference type="ARBA" id="ARBA00023015"/>
    </source>
</evidence>
<dbReference type="PROSITE" id="PS50888">
    <property type="entry name" value="BHLH"/>
    <property type="match status" value="1"/>
</dbReference>
<feature type="domain" description="BHLH" evidence="7">
    <location>
        <begin position="61"/>
        <end position="113"/>
    </location>
</feature>
<dbReference type="SUPFAM" id="SSF47459">
    <property type="entry name" value="HLH, helix-loop-helix DNA-binding domain"/>
    <property type="match status" value="1"/>
</dbReference>
<dbReference type="PANTHER" id="PTHR13935:SF41">
    <property type="entry name" value="TRANSCRIPTION FACTOR ORG2-RELATED"/>
    <property type="match status" value="1"/>
</dbReference>
<dbReference type="GO" id="GO:0000981">
    <property type="term" value="F:DNA-binding transcription factor activity, RNA polymerase II-specific"/>
    <property type="evidence" value="ECO:0007669"/>
    <property type="project" value="TreeGrafter"/>
</dbReference>
<evidence type="ECO:0000256" key="3">
    <source>
        <dbReference type="ARBA" id="ARBA00023125"/>
    </source>
</evidence>
<dbReference type="InterPro" id="IPR036638">
    <property type="entry name" value="HLH_DNA-bd_sf"/>
</dbReference>
<dbReference type="PANTHER" id="PTHR13935">
    <property type="entry name" value="ACHAETE-SCUTE TRANSCRIPTION FACTOR-RELATED"/>
    <property type="match status" value="1"/>
</dbReference>
<keyword evidence="4" id="KW-0804">Transcription</keyword>
<evidence type="ECO:0000256" key="6">
    <source>
        <dbReference type="SAM" id="MobiDB-lite"/>
    </source>
</evidence>
<dbReference type="SMART" id="SM00353">
    <property type="entry name" value="HLH"/>
    <property type="match status" value="1"/>
</dbReference>
<comment type="subcellular location">
    <subcellularLocation>
        <location evidence="1">Nucleus</location>
    </subcellularLocation>
</comment>
<keyword evidence="5" id="KW-0539">Nucleus</keyword>
<dbReference type="CDD" id="cd18914">
    <property type="entry name" value="bHLH_AtORG2_like"/>
    <property type="match status" value="1"/>
</dbReference>
<evidence type="ECO:0000256" key="1">
    <source>
        <dbReference type="ARBA" id="ARBA00004123"/>
    </source>
</evidence>
<evidence type="ECO:0000259" key="7">
    <source>
        <dbReference type="PROSITE" id="PS50888"/>
    </source>
</evidence>
<dbReference type="InterPro" id="IPR011598">
    <property type="entry name" value="bHLH_dom"/>
</dbReference>